<keyword evidence="6 11" id="KW-0283">Flagellar rotation</keyword>
<keyword evidence="4 11" id="KW-0145">Chemotaxis</keyword>
<keyword evidence="14" id="KW-0969">Cilium</keyword>
<dbReference type="EMBL" id="LNYA01000003">
    <property type="protein sequence ID" value="KTC99441.1"/>
    <property type="molecule type" value="Genomic_DNA"/>
</dbReference>
<keyword evidence="8 11" id="KW-0975">Bacterial flagellum</keyword>
<dbReference type="Proteomes" id="UP000054773">
    <property type="component" value="Unassembled WGS sequence"/>
</dbReference>
<feature type="domain" description="Flagellar motor switch protein FliN-like C-terminal" evidence="13">
    <location>
        <begin position="291"/>
        <end position="360"/>
    </location>
</feature>
<name>A0A0W0TUQ8_LEGER</name>
<evidence type="ECO:0000256" key="8">
    <source>
        <dbReference type="ARBA" id="ARBA00023143"/>
    </source>
</evidence>
<keyword evidence="5 11" id="KW-0997">Cell inner membrane</keyword>
<dbReference type="Pfam" id="PF02154">
    <property type="entry name" value="FliM"/>
    <property type="match status" value="1"/>
</dbReference>
<dbReference type="STRING" id="448.Lery_0342"/>
<evidence type="ECO:0000313" key="14">
    <source>
        <dbReference type="EMBL" id="KTC99441.1"/>
    </source>
</evidence>
<dbReference type="RefSeq" id="WP_058525521.1">
    <property type="nucleotide sequence ID" value="NZ_CAAAHY010000001.1"/>
</dbReference>
<evidence type="ECO:0000256" key="5">
    <source>
        <dbReference type="ARBA" id="ARBA00022519"/>
    </source>
</evidence>
<dbReference type="InterPro" id="IPR036429">
    <property type="entry name" value="SpoA-like_sf"/>
</dbReference>
<dbReference type="GO" id="GO:0071978">
    <property type="term" value="P:bacterial-type flagellum-dependent swarming motility"/>
    <property type="evidence" value="ECO:0007669"/>
    <property type="project" value="TreeGrafter"/>
</dbReference>
<feature type="compositionally biased region" description="Acidic residues" evidence="12">
    <location>
        <begin position="20"/>
        <end position="32"/>
    </location>
</feature>
<keyword evidence="3 11" id="KW-1003">Cell membrane</keyword>
<comment type="similarity">
    <text evidence="1 11">Belongs to the FliM family.</text>
</comment>
<protein>
    <recommendedName>
        <fullName evidence="2 10">Flagellar motor switch protein FliM</fullName>
    </recommendedName>
</protein>
<dbReference type="PANTHER" id="PTHR30034:SF3">
    <property type="entry name" value="FLAGELLAR MOTOR SWITCH PROTEIN FLIM"/>
    <property type="match status" value="1"/>
</dbReference>
<comment type="caution">
    <text evidence="14">The sequence shown here is derived from an EMBL/GenBank/DDBJ whole genome shotgun (WGS) entry which is preliminary data.</text>
</comment>
<comment type="function">
    <text evidence="9 11">FliM is one of three proteins (FliG, FliN, FliM) that forms the rotor-mounted switch complex (C ring), located at the base of the basal body. This complex interacts with the CheY and CheZ chemotaxis proteins, in addition to contacting components of the motor that determine the direction of flagellar rotation.</text>
</comment>
<evidence type="ECO:0000256" key="7">
    <source>
        <dbReference type="ARBA" id="ARBA00023136"/>
    </source>
</evidence>
<organism evidence="14 15">
    <name type="scientific">Legionella erythra</name>
    <dbReference type="NCBI Taxonomy" id="448"/>
    <lineage>
        <taxon>Bacteria</taxon>
        <taxon>Pseudomonadati</taxon>
        <taxon>Pseudomonadota</taxon>
        <taxon>Gammaproteobacteria</taxon>
        <taxon>Legionellales</taxon>
        <taxon>Legionellaceae</taxon>
        <taxon>Legionella</taxon>
    </lineage>
</organism>
<dbReference type="NCBIfam" id="TIGR01397">
    <property type="entry name" value="fliM_switch"/>
    <property type="match status" value="1"/>
</dbReference>
<dbReference type="CDD" id="cd17908">
    <property type="entry name" value="FliM"/>
    <property type="match status" value="1"/>
</dbReference>
<dbReference type="AlphaFoldDB" id="A0A0W0TUQ8"/>
<keyword evidence="14" id="KW-0282">Flagellum</keyword>
<dbReference type="GO" id="GO:0009425">
    <property type="term" value="C:bacterial-type flagellum basal body"/>
    <property type="evidence" value="ECO:0007669"/>
    <property type="project" value="UniProtKB-SubCell"/>
</dbReference>
<dbReference type="SUPFAM" id="SSF101801">
    <property type="entry name" value="Surface presentation of antigens (SPOA)"/>
    <property type="match status" value="1"/>
</dbReference>
<feature type="region of interest" description="Disordered" evidence="12">
    <location>
        <begin position="1"/>
        <end position="68"/>
    </location>
</feature>
<proteinExistence type="inferred from homology"/>
<dbReference type="Gene3D" id="3.40.1550.10">
    <property type="entry name" value="CheC-like"/>
    <property type="match status" value="1"/>
</dbReference>
<keyword evidence="7 11" id="KW-0472">Membrane</keyword>
<evidence type="ECO:0000256" key="10">
    <source>
        <dbReference type="NCBIfam" id="TIGR01397"/>
    </source>
</evidence>
<comment type="subcellular location">
    <subcellularLocation>
        <location evidence="11">Cell inner membrane</location>
        <topology evidence="11">Peripheral membrane protein</topology>
    </subcellularLocation>
    <subcellularLocation>
        <location evidence="11">Bacterial flagellum basal body</location>
    </subcellularLocation>
</comment>
<reference evidence="14 15" key="1">
    <citation type="submission" date="2015-11" db="EMBL/GenBank/DDBJ databases">
        <title>Genomic analysis of 38 Legionella species identifies large and diverse effector repertoires.</title>
        <authorList>
            <person name="Burstein D."/>
            <person name="Amaro F."/>
            <person name="Zusman T."/>
            <person name="Lifshitz Z."/>
            <person name="Cohen O."/>
            <person name="Gilbert J.A."/>
            <person name="Pupko T."/>
            <person name="Shuman H.A."/>
            <person name="Segal G."/>
        </authorList>
    </citation>
    <scope>NUCLEOTIDE SEQUENCE [LARGE SCALE GENOMIC DNA]</scope>
    <source>
        <strain evidence="14 15">SE-32A-C8</strain>
    </source>
</reference>
<dbReference type="PIRSF" id="PIRSF002888">
    <property type="entry name" value="FliM"/>
    <property type="match status" value="1"/>
</dbReference>
<evidence type="ECO:0000256" key="12">
    <source>
        <dbReference type="SAM" id="MobiDB-lite"/>
    </source>
</evidence>
<dbReference type="InterPro" id="IPR001689">
    <property type="entry name" value="Flag_FliM"/>
</dbReference>
<evidence type="ECO:0000256" key="11">
    <source>
        <dbReference type="PIRNR" id="PIRNR002888"/>
    </source>
</evidence>
<gene>
    <name evidence="14" type="ORF">Lery_0342</name>
</gene>
<dbReference type="GO" id="GO:0050918">
    <property type="term" value="P:positive chemotaxis"/>
    <property type="evidence" value="ECO:0007669"/>
    <property type="project" value="TreeGrafter"/>
</dbReference>
<evidence type="ECO:0000256" key="6">
    <source>
        <dbReference type="ARBA" id="ARBA00022779"/>
    </source>
</evidence>
<dbReference type="SUPFAM" id="SSF103039">
    <property type="entry name" value="CheC-like"/>
    <property type="match status" value="1"/>
</dbReference>
<dbReference type="InterPro" id="IPR028976">
    <property type="entry name" value="CheC-like_sf"/>
</dbReference>
<keyword evidence="14" id="KW-0966">Cell projection</keyword>
<dbReference type="GO" id="GO:0005886">
    <property type="term" value="C:plasma membrane"/>
    <property type="evidence" value="ECO:0007669"/>
    <property type="project" value="UniProtKB-SubCell"/>
</dbReference>
<evidence type="ECO:0000256" key="2">
    <source>
        <dbReference type="ARBA" id="ARBA00021898"/>
    </source>
</evidence>
<dbReference type="InterPro" id="IPR001543">
    <property type="entry name" value="FliN-like_C"/>
</dbReference>
<dbReference type="GO" id="GO:0003774">
    <property type="term" value="F:cytoskeletal motor activity"/>
    <property type="evidence" value="ECO:0007669"/>
    <property type="project" value="InterPro"/>
</dbReference>
<dbReference type="PATRIC" id="fig|448.7.peg.358"/>
<evidence type="ECO:0000259" key="13">
    <source>
        <dbReference type="Pfam" id="PF01052"/>
    </source>
</evidence>
<sequence length="362" mass="40512">MAEKDVLSQEEIDALLSSVDNEEGAAPAEDETPGNLDAAAESEHPAGEKTAEDVKGEPVAKPVQPPKDAGLEEKIQVLNFASQERIVRGELPVLDKIHDRAARFFANDVYQLMAKELEIKQEALSVVKHRDFLDSLPNPTLMTLYRFKPLRGKAIVLFDNTFVYDLVDYYFGGSSQFLAQTDKTDFTAAELRVMEIVINKLVHNIEHAWAPIIKLEAIRVNDETNPQLVHIGEPEDLLLVSRFLIDFGREKGSFSFVMPFSMVEPIKQQLELGAARPDDEIDPNWIMSLKEELMDVELLVTSAMAQTTSTLGKVMEWQIGDFLPLEMHEIVTLDIEGTPSFTATLGSANDKRALKIIKKISY</sequence>
<dbReference type="PANTHER" id="PTHR30034">
    <property type="entry name" value="FLAGELLAR MOTOR SWITCH PROTEIN FLIM"/>
    <property type="match status" value="1"/>
</dbReference>
<evidence type="ECO:0000313" key="15">
    <source>
        <dbReference type="Proteomes" id="UP000054773"/>
    </source>
</evidence>
<evidence type="ECO:0000256" key="3">
    <source>
        <dbReference type="ARBA" id="ARBA00022475"/>
    </source>
</evidence>
<accession>A0A0W0TUQ8</accession>
<dbReference type="Pfam" id="PF01052">
    <property type="entry name" value="FliMN_C"/>
    <property type="match status" value="1"/>
</dbReference>
<evidence type="ECO:0000256" key="4">
    <source>
        <dbReference type="ARBA" id="ARBA00022500"/>
    </source>
</evidence>
<feature type="compositionally biased region" description="Basic and acidic residues" evidence="12">
    <location>
        <begin position="41"/>
        <end position="58"/>
    </location>
</feature>
<keyword evidence="15" id="KW-1185">Reference proteome</keyword>
<evidence type="ECO:0000256" key="1">
    <source>
        <dbReference type="ARBA" id="ARBA00011049"/>
    </source>
</evidence>
<evidence type="ECO:0000256" key="9">
    <source>
        <dbReference type="ARBA" id="ARBA00025044"/>
    </source>
</evidence>
<dbReference type="OrthoDB" id="9806941at2"/>